<dbReference type="OrthoDB" id="414989at2759"/>
<dbReference type="PANTHER" id="PTHR28583:SF4">
    <property type="entry name" value="N-ACYLETHANOLAMINE-HYDROLYZING ACID AMIDASE"/>
    <property type="match status" value="1"/>
</dbReference>
<dbReference type="PANTHER" id="PTHR28583">
    <property type="entry name" value="ACID AMIDASE"/>
    <property type="match status" value="1"/>
</dbReference>
<sequence>MSRWALWTFLVAPVVAMPHFDINLDLPPRQRWLEVTKYYRQEILTMMDTWEAMLQATLQPAEKADWLRYGTDNSEEYQEELLGIYEGLGTNLSFSLDTLNLFNILYEMGSPTLTQACSGLLAADVNGKVIHGRNMDYQFLFKMPDETIKDWPDVTFEAYFWKGGRRIFMGIQWPIYIGVHTAMRFNGWSFEQNTRLGMNDPQLNLESAKGGGKPYGFLVRKLMETTPDFETALSKINATSFLAPQYFILAGAKPFEGAVISMDRFSAQNLSATPPVRRFSDSAGPWFLLQTNDDANKFPLDHRRPMTATILAMHGQQDVSINFVWDWRRNRRWNLWQLWK</sequence>
<dbReference type="AlphaFoldDB" id="A0A9P1GRP5"/>
<evidence type="ECO:0000259" key="2">
    <source>
        <dbReference type="Pfam" id="PF15508"/>
    </source>
</evidence>
<accession>A0A9P1GRP5</accession>
<dbReference type="Proteomes" id="UP001152797">
    <property type="component" value="Unassembled WGS sequence"/>
</dbReference>
<dbReference type="GO" id="GO:0016810">
    <property type="term" value="F:hydrolase activity, acting on carbon-nitrogen (but not peptide) bonds"/>
    <property type="evidence" value="ECO:0007669"/>
    <property type="project" value="TreeGrafter"/>
</dbReference>
<feature type="signal peptide" evidence="1">
    <location>
        <begin position="1"/>
        <end position="16"/>
    </location>
</feature>
<reference evidence="4" key="2">
    <citation type="submission" date="2024-04" db="EMBL/GenBank/DDBJ databases">
        <authorList>
            <person name="Chen Y."/>
            <person name="Shah S."/>
            <person name="Dougan E. K."/>
            <person name="Thang M."/>
            <person name="Chan C."/>
        </authorList>
    </citation>
    <scope>NUCLEOTIDE SEQUENCE [LARGE SCALE GENOMIC DNA]</scope>
</reference>
<evidence type="ECO:0000256" key="1">
    <source>
        <dbReference type="SAM" id="SignalP"/>
    </source>
</evidence>
<dbReference type="EMBL" id="CAMXCT020006759">
    <property type="protein sequence ID" value="CAL1172976.1"/>
    <property type="molecule type" value="Genomic_DNA"/>
</dbReference>
<dbReference type="EMBL" id="CAMXCT030006759">
    <property type="protein sequence ID" value="CAL4806913.1"/>
    <property type="molecule type" value="Genomic_DNA"/>
</dbReference>
<dbReference type="InterPro" id="IPR029130">
    <property type="entry name" value="Acid_ceramidase_N"/>
</dbReference>
<feature type="chain" id="PRO_5043273122" evidence="1">
    <location>
        <begin position="17"/>
        <end position="340"/>
    </location>
</feature>
<proteinExistence type="predicted"/>
<dbReference type="Pfam" id="PF15508">
    <property type="entry name" value="NAAA-beta"/>
    <property type="match status" value="1"/>
</dbReference>
<protein>
    <submittedName>
        <fullName evidence="5">N-acylethanolamine-hydrolyzing acid amidase [Cleaved into: N-acylethanolamine-hydrolyzing acid amidase subunit alpha N-acylethanolamine-hydrolyzing acid amidase subunit beta]</fullName>
    </submittedName>
</protein>
<name>A0A9P1GRP5_9DINO</name>
<organism evidence="3">
    <name type="scientific">Cladocopium goreaui</name>
    <dbReference type="NCBI Taxonomy" id="2562237"/>
    <lineage>
        <taxon>Eukaryota</taxon>
        <taxon>Sar</taxon>
        <taxon>Alveolata</taxon>
        <taxon>Dinophyceae</taxon>
        <taxon>Suessiales</taxon>
        <taxon>Symbiodiniaceae</taxon>
        <taxon>Cladocopium</taxon>
    </lineage>
</organism>
<reference evidence="3" key="1">
    <citation type="submission" date="2022-10" db="EMBL/GenBank/DDBJ databases">
        <authorList>
            <person name="Chen Y."/>
            <person name="Dougan E. K."/>
            <person name="Chan C."/>
            <person name="Rhodes N."/>
            <person name="Thang M."/>
        </authorList>
    </citation>
    <scope>NUCLEOTIDE SEQUENCE</scope>
</reference>
<gene>
    <name evidence="3" type="ORF">C1SCF055_LOCUS44094</name>
</gene>
<evidence type="ECO:0000313" key="4">
    <source>
        <dbReference type="EMBL" id="CAL1172976.1"/>
    </source>
</evidence>
<comment type="caution">
    <text evidence="3">The sequence shown here is derived from an EMBL/GenBank/DDBJ whole genome shotgun (WGS) entry which is preliminary data.</text>
</comment>
<feature type="domain" description="Acid ceramidase N-terminal" evidence="2">
    <location>
        <begin position="16"/>
        <end position="57"/>
    </location>
</feature>
<evidence type="ECO:0000313" key="5">
    <source>
        <dbReference type="EMBL" id="CAL4806913.1"/>
    </source>
</evidence>
<dbReference type="Gene3D" id="3.60.60.10">
    <property type="entry name" value="Penicillin V Acylase, Chain A"/>
    <property type="match status" value="1"/>
</dbReference>
<keyword evidence="6" id="KW-1185">Reference proteome</keyword>
<keyword evidence="1" id="KW-0732">Signal</keyword>
<dbReference type="EMBL" id="CAMXCT010006759">
    <property type="protein sequence ID" value="CAI4019601.1"/>
    <property type="molecule type" value="Genomic_DNA"/>
</dbReference>
<evidence type="ECO:0000313" key="6">
    <source>
        <dbReference type="Proteomes" id="UP001152797"/>
    </source>
</evidence>
<evidence type="ECO:0000313" key="3">
    <source>
        <dbReference type="EMBL" id="CAI4019601.1"/>
    </source>
</evidence>